<organism evidence="3 4">
    <name type="scientific">Dactylosporangium salmoneum</name>
    <dbReference type="NCBI Taxonomy" id="53361"/>
    <lineage>
        <taxon>Bacteria</taxon>
        <taxon>Bacillati</taxon>
        <taxon>Actinomycetota</taxon>
        <taxon>Actinomycetes</taxon>
        <taxon>Micromonosporales</taxon>
        <taxon>Micromonosporaceae</taxon>
        <taxon>Dactylosporangium</taxon>
    </lineage>
</organism>
<dbReference type="RefSeq" id="WP_344617505.1">
    <property type="nucleotide sequence ID" value="NZ_BAAARV010000075.1"/>
</dbReference>
<evidence type="ECO:0008006" key="5">
    <source>
        <dbReference type="Google" id="ProtNLM"/>
    </source>
</evidence>
<keyword evidence="2" id="KW-0472">Membrane</keyword>
<feature type="region of interest" description="Disordered" evidence="1">
    <location>
        <begin position="1"/>
        <end position="62"/>
    </location>
</feature>
<feature type="transmembrane region" description="Helical" evidence="2">
    <location>
        <begin position="89"/>
        <end position="110"/>
    </location>
</feature>
<evidence type="ECO:0000256" key="2">
    <source>
        <dbReference type="SAM" id="Phobius"/>
    </source>
</evidence>
<dbReference type="EMBL" id="BAAARV010000075">
    <property type="protein sequence ID" value="GAA2373644.1"/>
    <property type="molecule type" value="Genomic_DNA"/>
</dbReference>
<feature type="compositionally biased region" description="Low complexity" evidence="1">
    <location>
        <begin position="43"/>
        <end position="59"/>
    </location>
</feature>
<comment type="caution">
    <text evidence="3">The sequence shown here is derived from an EMBL/GenBank/DDBJ whole genome shotgun (WGS) entry which is preliminary data.</text>
</comment>
<evidence type="ECO:0000256" key="1">
    <source>
        <dbReference type="SAM" id="MobiDB-lite"/>
    </source>
</evidence>
<keyword evidence="2" id="KW-1133">Transmembrane helix</keyword>
<reference evidence="3 4" key="1">
    <citation type="journal article" date="2019" name="Int. J. Syst. Evol. Microbiol.">
        <title>The Global Catalogue of Microorganisms (GCM) 10K type strain sequencing project: providing services to taxonomists for standard genome sequencing and annotation.</title>
        <authorList>
            <consortium name="The Broad Institute Genomics Platform"/>
            <consortium name="The Broad Institute Genome Sequencing Center for Infectious Disease"/>
            <person name="Wu L."/>
            <person name="Ma J."/>
        </authorList>
    </citation>
    <scope>NUCLEOTIDE SEQUENCE [LARGE SCALE GENOMIC DNA]</scope>
    <source>
        <strain evidence="3 4">JCM 3272</strain>
    </source>
</reference>
<proteinExistence type="predicted"/>
<feature type="compositionally biased region" description="Pro residues" evidence="1">
    <location>
        <begin position="31"/>
        <end position="42"/>
    </location>
</feature>
<name>A0ABN3H9W7_9ACTN</name>
<accession>A0ABN3H9W7</accession>
<keyword evidence="2" id="KW-0812">Transmembrane</keyword>
<protein>
    <recommendedName>
        <fullName evidence="5">Adhesin</fullName>
    </recommendedName>
</protein>
<evidence type="ECO:0000313" key="4">
    <source>
        <dbReference type="Proteomes" id="UP001501444"/>
    </source>
</evidence>
<sequence>MPAMPSADGAARSDPDPVALGRVTPEHLPAPTEPSTPSPSEPEPAVTPLAAAASGPPAARTSVDRQEFVRAFVAQSWARPDGDRPVARVHVTLMVTMGAVAVAVVIGVALQMLHPIPLSMPAAAAAPQVSSGPQYSAVSGWDCGTGADRGFDVTGRTADWHTAPRGGWAYDGCHGTFEAIPMSGDAHKSSENVSAVWWFKPAADIHRCTVSVYLPAAEQPADSAATTAQFFVTAGPGGGRLASFTLDETAARGEWRSAGTYPVSQGGIAVQLVNQGVPAQPAARLAVTQIRVVCTG</sequence>
<evidence type="ECO:0000313" key="3">
    <source>
        <dbReference type="EMBL" id="GAA2373644.1"/>
    </source>
</evidence>
<dbReference type="Proteomes" id="UP001501444">
    <property type="component" value="Unassembled WGS sequence"/>
</dbReference>
<gene>
    <name evidence="3" type="ORF">GCM10010170_076340</name>
</gene>
<keyword evidence="4" id="KW-1185">Reference proteome</keyword>